<keyword evidence="11" id="KW-0732">Signal</keyword>
<dbReference type="InterPro" id="IPR011009">
    <property type="entry name" value="Kinase-like_dom_sf"/>
</dbReference>
<dbReference type="PANTHER" id="PTHR24416">
    <property type="entry name" value="TYROSINE-PROTEIN KINASE RECEPTOR"/>
    <property type="match status" value="1"/>
</dbReference>
<dbReference type="InterPro" id="IPR017441">
    <property type="entry name" value="Protein_kinase_ATP_BS"/>
</dbReference>
<dbReference type="RefSeq" id="XP_019849281.1">
    <property type="nucleotide sequence ID" value="XM_019993722.1"/>
</dbReference>
<feature type="domain" description="Protein kinase" evidence="12">
    <location>
        <begin position="731"/>
        <end position="1000"/>
    </location>
</feature>
<dbReference type="GeneID" id="100631648"/>
<feature type="region of interest" description="Disordered" evidence="9">
    <location>
        <begin position="642"/>
        <end position="661"/>
    </location>
</feature>
<evidence type="ECO:0000256" key="3">
    <source>
        <dbReference type="ARBA" id="ARBA00022741"/>
    </source>
</evidence>
<feature type="region of interest" description="Disordered" evidence="9">
    <location>
        <begin position="453"/>
        <end position="487"/>
    </location>
</feature>
<reference evidence="13" key="2">
    <citation type="submission" date="2024-06" db="UniProtKB">
        <authorList>
            <consortium name="EnsemblMetazoa"/>
        </authorList>
    </citation>
    <scope>IDENTIFICATION</scope>
</reference>
<keyword evidence="4" id="KW-0418">Kinase</keyword>
<evidence type="ECO:0000256" key="8">
    <source>
        <dbReference type="PROSITE-ProRule" id="PRU10141"/>
    </source>
</evidence>
<comment type="catalytic activity">
    <reaction evidence="7">
        <text>L-tyrosyl-[protein] + ATP = O-phospho-L-tyrosyl-[protein] + ADP + H(+)</text>
        <dbReference type="Rhea" id="RHEA:10596"/>
        <dbReference type="Rhea" id="RHEA-COMP:10136"/>
        <dbReference type="Rhea" id="RHEA-COMP:20101"/>
        <dbReference type="ChEBI" id="CHEBI:15378"/>
        <dbReference type="ChEBI" id="CHEBI:30616"/>
        <dbReference type="ChEBI" id="CHEBI:46858"/>
        <dbReference type="ChEBI" id="CHEBI:61978"/>
        <dbReference type="ChEBI" id="CHEBI:456216"/>
        <dbReference type="EC" id="2.7.10.1"/>
    </reaction>
</comment>
<keyword evidence="2" id="KW-0808">Transferase</keyword>
<keyword evidence="6" id="KW-0829">Tyrosine-protein kinase</keyword>
<feature type="chain" id="PRO_5042907412" description="Protein kinase domain-containing protein" evidence="11">
    <location>
        <begin position="21"/>
        <end position="1028"/>
    </location>
</feature>
<evidence type="ECO:0000256" key="1">
    <source>
        <dbReference type="ARBA" id="ARBA00004167"/>
    </source>
</evidence>
<dbReference type="SMART" id="SM00219">
    <property type="entry name" value="TyrKc"/>
    <property type="match status" value="1"/>
</dbReference>
<dbReference type="GO" id="GO:0004714">
    <property type="term" value="F:transmembrane receptor protein tyrosine kinase activity"/>
    <property type="evidence" value="ECO:0007669"/>
    <property type="project" value="UniProtKB-EC"/>
</dbReference>
<proteinExistence type="predicted"/>
<organism evidence="13 14">
    <name type="scientific">Amphimedon queenslandica</name>
    <name type="common">Sponge</name>
    <dbReference type="NCBI Taxonomy" id="400682"/>
    <lineage>
        <taxon>Eukaryota</taxon>
        <taxon>Metazoa</taxon>
        <taxon>Porifera</taxon>
        <taxon>Demospongiae</taxon>
        <taxon>Heteroscleromorpha</taxon>
        <taxon>Haplosclerida</taxon>
        <taxon>Niphatidae</taxon>
        <taxon>Amphimedon</taxon>
    </lineage>
</organism>
<evidence type="ECO:0000313" key="13">
    <source>
        <dbReference type="EnsemblMetazoa" id="XP_019849281.1"/>
    </source>
</evidence>
<dbReference type="PRINTS" id="PR00109">
    <property type="entry name" value="TYRKINASE"/>
</dbReference>
<dbReference type="GO" id="GO:0005886">
    <property type="term" value="C:plasma membrane"/>
    <property type="evidence" value="ECO:0007669"/>
    <property type="project" value="TreeGrafter"/>
</dbReference>
<feature type="binding site" evidence="8">
    <location>
        <position position="758"/>
    </location>
    <ligand>
        <name>ATP</name>
        <dbReference type="ChEBI" id="CHEBI:30616"/>
    </ligand>
</feature>
<feature type="signal peptide" evidence="11">
    <location>
        <begin position="1"/>
        <end position="20"/>
    </location>
</feature>
<evidence type="ECO:0000256" key="10">
    <source>
        <dbReference type="SAM" id="Phobius"/>
    </source>
</evidence>
<dbReference type="PANTHER" id="PTHR24416:SF539">
    <property type="entry name" value="RECEPTOR PROTEIN-TYROSINE KINASE"/>
    <property type="match status" value="1"/>
</dbReference>
<dbReference type="InterPro" id="IPR001245">
    <property type="entry name" value="Ser-Thr/Tyr_kinase_cat_dom"/>
</dbReference>
<dbReference type="GO" id="GO:0007169">
    <property type="term" value="P:cell surface receptor protein tyrosine kinase signaling pathway"/>
    <property type="evidence" value="ECO:0007669"/>
    <property type="project" value="TreeGrafter"/>
</dbReference>
<dbReference type="Pfam" id="PF07714">
    <property type="entry name" value="PK_Tyr_Ser-Thr"/>
    <property type="match status" value="1"/>
</dbReference>
<dbReference type="PROSITE" id="PS00107">
    <property type="entry name" value="PROTEIN_KINASE_ATP"/>
    <property type="match status" value="1"/>
</dbReference>
<feature type="transmembrane region" description="Helical" evidence="10">
    <location>
        <begin position="560"/>
        <end position="586"/>
    </location>
</feature>
<keyword evidence="14" id="KW-1185">Reference proteome</keyword>
<evidence type="ECO:0000256" key="6">
    <source>
        <dbReference type="ARBA" id="ARBA00023137"/>
    </source>
</evidence>
<accession>A0AAN0IXV9</accession>
<dbReference type="SUPFAM" id="SSF56112">
    <property type="entry name" value="Protein kinase-like (PK-like)"/>
    <property type="match status" value="1"/>
</dbReference>
<dbReference type="InterPro" id="IPR000719">
    <property type="entry name" value="Prot_kinase_dom"/>
</dbReference>
<sequence>MFCAGIVLLFLISFSKYTEQCTERFMELPLVTYRAEQINTDAVGDALSNTLRVLQEYQFSCSTNITSLILGIDIREATNTRTLYPSIQVFRPNGSLVTGSERTIYYSTSNVSTSGVFEYPLNPPIPVMGGDLLAVSQPPQGNSVVRVYYISGITANSQEFNYGDININLAGNPTTDELILVYPVTDGYCVNSTNSITPSVIRNNFLTIQSSAAIDGRRLYLYPEIVFSCNGSLTKWIYGGEGIFTMESGQHELQIWRQLGPNNYNKIGSSLVNASTMIGTNLYEFIPQTLLQFQEGDIFGVHIFHLIQGVLSLYEQVGNGPLNEQINDFADSPLSTITQALVTDSNNNFPLVTVEVSNSVTSTSVATSTSTSPVISTTSIRTTSTVLTTAIISTTNNTIISSTMVSITLSSDSSVLVTITPNSSVTTVTLSSSVATDTTPVSSTVIITTAPSDSSVSSTTVTSAAPSSTSVMTTTSSSSSMTNTTSTSSATSIFSSTSMMTNVPSNSSSSTIPPNTVGTSTPSSSSIDSISSSSPIVTPSLTMSSSVFSNPSTGSSASTVIAIVISMLVLFIAISVAFIIVSMFAIKKRKKRYLGRVPLLPASDDSTSALHTSIRDLSVNYSVYEDVDQLPGLVTNDRFHETHETAPEIPQKASRSSVSNPLYDDKSFEKVPTVATPAYETLEAPPINDQSATPLSKGNKEPDYWAPGDDTSSIYQQMESKGYKQLKRNDIKVINELGSGEFGTVYKGTWFSKPVAIKTLKNSSVEQDKVKFLQEAAIMGQFHHPNIVKLHGMVTVGEPLMIVLELIPHGDMRHYLHTLQPQPGELVASTVPGLLLSFCRQIASGMEYLSKKGFVHRDLAARNILMTDHGMCKIADFGMSRDLHDENYYVSTAKMIPIKWTAPEALAYKRYSSASDVWSYGVVMYEIWSLGHKPFENYTNQEYMKLIDTGFRLPPPPGCPRSIYEMMIQCWHPKTSGRPVFADIVSKFGSSGTRELNEAVEREGTVLGGSLESAYDLYTDLQNTYTVN</sequence>
<protein>
    <recommendedName>
        <fullName evidence="12">Protein kinase domain-containing protein</fullName>
    </recommendedName>
</protein>
<dbReference type="SMART" id="SM00220">
    <property type="entry name" value="S_TKc"/>
    <property type="match status" value="1"/>
</dbReference>
<dbReference type="FunFam" id="1.10.510.10:FF:000554">
    <property type="entry name" value="Predicted protein"/>
    <property type="match status" value="1"/>
</dbReference>
<feature type="region of interest" description="Disordered" evidence="9">
    <location>
        <begin position="681"/>
        <end position="710"/>
    </location>
</feature>
<keyword evidence="5 8" id="KW-0067">ATP-binding</keyword>
<dbReference type="PROSITE" id="PS00109">
    <property type="entry name" value="PROTEIN_KINASE_TYR"/>
    <property type="match status" value="1"/>
</dbReference>
<evidence type="ECO:0000256" key="4">
    <source>
        <dbReference type="ARBA" id="ARBA00022777"/>
    </source>
</evidence>
<dbReference type="GO" id="GO:0043235">
    <property type="term" value="C:receptor complex"/>
    <property type="evidence" value="ECO:0007669"/>
    <property type="project" value="TreeGrafter"/>
</dbReference>
<evidence type="ECO:0000256" key="2">
    <source>
        <dbReference type="ARBA" id="ARBA00022679"/>
    </source>
</evidence>
<dbReference type="Gene3D" id="1.10.510.10">
    <property type="entry name" value="Transferase(Phosphotransferase) domain 1"/>
    <property type="match status" value="1"/>
</dbReference>
<name>A0AAN0IXV9_AMPQE</name>
<keyword evidence="10" id="KW-0472">Membrane</keyword>
<evidence type="ECO:0000256" key="11">
    <source>
        <dbReference type="SAM" id="SignalP"/>
    </source>
</evidence>
<dbReference type="EnsemblMetazoa" id="XM_019993722.1">
    <property type="protein sequence ID" value="XP_019849281.1"/>
    <property type="gene ID" value="LOC100631648"/>
</dbReference>
<dbReference type="GO" id="GO:0005524">
    <property type="term" value="F:ATP binding"/>
    <property type="evidence" value="ECO:0007669"/>
    <property type="project" value="UniProtKB-UniRule"/>
</dbReference>
<dbReference type="InterPro" id="IPR020635">
    <property type="entry name" value="Tyr_kinase_cat_dom"/>
</dbReference>
<keyword evidence="10" id="KW-0812">Transmembrane</keyword>
<keyword evidence="10" id="KW-1133">Transmembrane helix</keyword>
<dbReference type="AlphaFoldDB" id="A0AAN0IXV9"/>
<reference evidence="14" key="1">
    <citation type="journal article" date="2010" name="Nature">
        <title>The Amphimedon queenslandica genome and the evolution of animal complexity.</title>
        <authorList>
            <person name="Srivastava M."/>
            <person name="Simakov O."/>
            <person name="Chapman J."/>
            <person name="Fahey B."/>
            <person name="Gauthier M.E."/>
            <person name="Mitros T."/>
            <person name="Richards G.S."/>
            <person name="Conaco C."/>
            <person name="Dacre M."/>
            <person name="Hellsten U."/>
            <person name="Larroux C."/>
            <person name="Putnam N.H."/>
            <person name="Stanke M."/>
            <person name="Adamska M."/>
            <person name="Darling A."/>
            <person name="Degnan S.M."/>
            <person name="Oakley T.H."/>
            <person name="Plachetzki D.C."/>
            <person name="Zhai Y."/>
            <person name="Adamski M."/>
            <person name="Calcino A."/>
            <person name="Cummins S.F."/>
            <person name="Goodstein D.M."/>
            <person name="Harris C."/>
            <person name="Jackson D.J."/>
            <person name="Leys S.P."/>
            <person name="Shu S."/>
            <person name="Woodcroft B.J."/>
            <person name="Vervoort M."/>
            <person name="Kosik K.S."/>
            <person name="Manning G."/>
            <person name="Degnan B.M."/>
            <person name="Rokhsar D.S."/>
        </authorList>
    </citation>
    <scope>NUCLEOTIDE SEQUENCE [LARGE SCALE GENOMIC DNA]</scope>
</reference>
<evidence type="ECO:0000313" key="14">
    <source>
        <dbReference type="Proteomes" id="UP000007879"/>
    </source>
</evidence>
<dbReference type="KEGG" id="aqu:100631648"/>
<evidence type="ECO:0000256" key="5">
    <source>
        <dbReference type="ARBA" id="ARBA00022840"/>
    </source>
</evidence>
<evidence type="ECO:0000259" key="12">
    <source>
        <dbReference type="PROSITE" id="PS50011"/>
    </source>
</evidence>
<dbReference type="InterPro" id="IPR008266">
    <property type="entry name" value="Tyr_kinase_AS"/>
</dbReference>
<dbReference type="InterPro" id="IPR050122">
    <property type="entry name" value="RTK"/>
</dbReference>
<dbReference type="PROSITE" id="PS50011">
    <property type="entry name" value="PROTEIN_KINASE_DOM"/>
    <property type="match status" value="1"/>
</dbReference>
<comment type="subcellular location">
    <subcellularLocation>
        <location evidence="1">Membrane</location>
        <topology evidence="1">Single-pass membrane protein</topology>
    </subcellularLocation>
</comment>
<dbReference type="Proteomes" id="UP000007879">
    <property type="component" value="Unassembled WGS sequence"/>
</dbReference>
<feature type="region of interest" description="Disordered" evidence="9">
    <location>
        <begin position="504"/>
        <end position="531"/>
    </location>
</feature>
<evidence type="ECO:0000256" key="7">
    <source>
        <dbReference type="ARBA" id="ARBA00051243"/>
    </source>
</evidence>
<keyword evidence="3 8" id="KW-0547">Nucleotide-binding</keyword>
<evidence type="ECO:0000256" key="9">
    <source>
        <dbReference type="SAM" id="MobiDB-lite"/>
    </source>
</evidence>
<dbReference type="CDD" id="cd00192">
    <property type="entry name" value="PTKc"/>
    <property type="match status" value="1"/>
</dbReference>